<feature type="transmembrane region" description="Helical" evidence="1">
    <location>
        <begin position="102"/>
        <end position="123"/>
    </location>
</feature>
<proteinExistence type="predicted"/>
<comment type="caution">
    <text evidence="2">The sequence shown here is derived from an EMBL/GenBank/DDBJ whole genome shotgun (WGS) entry which is preliminary data.</text>
</comment>
<keyword evidence="1" id="KW-0472">Membrane</keyword>
<keyword evidence="3" id="KW-1185">Reference proteome</keyword>
<feature type="transmembrane region" description="Helical" evidence="1">
    <location>
        <begin position="135"/>
        <end position="155"/>
    </location>
</feature>
<keyword evidence="1" id="KW-1133">Transmembrane helix</keyword>
<accession>A0AAD5MKT3</accession>
<dbReference type="AlphaFoldDB" id="A0AAD5MKT3"/>
<evidence type="ECO:0000313" key="2">
    <source>
        <dbReference type="EMBL" id="KAJ1350991.1"/>
    </source>
</evidence>
<sequence length="273" mass="30165">MGLAVVAAVWCIKTVDHNMVPFYKNDLKIFYIGKDMNDPFASSSFASRYIIVVAHGALIGCFGVLYFLCALSTVVVGTYLQQLDLSTINARMDEGTLIQSRFLSLLHLIWGIVLLALCILGLLDIRTQVITRLVMNIVCVSIAVEKMCASINLIYQYSSYQLFVNGDSRTFIAQIVLISVQTVAFAAEALTALTCCIIFGKEIGFPSSFKQRLSSRITVLCSLGTLFYAVVITGCYVVFELGKWRYNEIPIDVPFFRLGNGPLALAAFIVQVM</sequence>
<keyword evidence="1" id="KW-0812">Transmembrane</keyword>
<evidence type="ECO:0000256" key="1">
    <source>
        <dbReference type="SAM" id="Phobius"/>
    </source>
</evidence>
<organism evidence="2 3">
    <name type="scientific">Parelaphostrongylus tenuis</name>
    <name type="common">Meningeal worm</name>
    <dbReference type="NCBI Taxonomy" id="148309"/>
    <lineage>
        <taxon>Eukaryota</taxon>
        <taxon>Metazoa</taxon>
        <taxon>Ecdysozoa</taxon>
        <taxon>Nematoda</taxon>
        <taxon>Chromadorea</taxon>
        <taxon>Rhabditida</taxon>
        <taxon>Rhabditina</taxon>
        <taxon>Rhabditomorpha</taxon>
        <taxon>Strongyloidea</taxon>
        <taxon>Metastrongylidae</taxon>
        <taxon>Parelaphostrongylus</taxon>
    </lineage>
</organism>
<gene>
    <name evidence="2" type="ORF">KIN20_006923</name>
</gene>
<feature type="transmembrane region" description="Helical" evidence="1">
    <location>
        <begin position="175"/>
        <end position="199"/>
    </location>
</feature>
<dbReference type="EMBL" id="JAHQIW010000981">
    <property type="protein sequence ID" value="KAJ1350991.1"/>
    <property type="molecule type" value="Genomic_DNA"/>
</dbReference>
<dbReference type="Proteomes" id="UP001196413">
    <property type="component" value="Unassembled WGS sequence"/>
</dbReference>
<evidence type="ECO:0000313" key="3">
    <source>
        <dbReference type="Proteomes" id="UP001196413"/>
    </source>
</evidence>
<reference evidence="2" key="1">
    <citation type="submission" date="2021-06" db="EMBL/GenBank/DDBJ databases">
        <title>Parelaphostrongylus tenuis whole genome reference sequence.</title>
        <authorList>
            <person name="Garwood T.J."/>
            <person name="Larsen P.A."/>
            <person name="Fountain-Jones N.M."/>
            <person name="Garbe J.R."/>
            <person name="Macchietto M.G."/>
            <person name="Kania S.A."/>
            <person name="Gerhold R.W."/>
            <person name="Richards J.E."/>
            <person name="Wolf T.M."/>
        </authorList>
    </citation>
    <scope>NUCLEOTIDE SEQUENCE</scope>
    <source>
        <strain evidence="2">MNPRO001-30</strain>
        <tissue evidence="2">Meninges</tissue>
    </source>
</reference>
<protein>
    <submittedName>
        <fullName evidence="2">Uncharacterized protein</fullName>
    </submittedName>
</protein>
<feature type="transmembrane region" description="Helical" evidence="1">
    <location>
        <begin position="219"/>
        <end position="239"/>
    </location>
</feature>
<name>A0AAD5MKT3_PARTN</name>
<feature type="transmembrane region" description="Helical" evidence="1">
    <location>
        <begin position="49"/>
        <end position="82"/>
    </location>
</feature>